<comment type="caution">
    <text evidence="1">The sequence shown here is derived from an EMBL/GenBank/DDBJ whole genome shotgun (WGS) entry which is preliminary data.</text>
</comment>
<name>A0A4Y2BKM4_ARAVE</name>
<sequence>MEGAAIALQKSSGFDVEESRVQDSITPKVYHVYWDRRILNLLWVKYPLTGVVWKLRRWRYRHRCRPLHLTTLTTKLSLSFRKQPSCSFKTRSDESCFAFNKTKLDHGKNLISFLISIYFNYAHFCLFLNEGV</sequence>
<dbReference type="Proteomes" id="UP000499080">
    <property type="component" value="Unassembled WGS sequence"/>
</dbReference>
<proteinExistence type="predicted"/>
<dbReference type="EMBL" id="BGPR01000081">
    <property type="protein sequence ID" value="GBL91714.1"/>
    <property type="molecule type" value="Genomic_DNA"/>
</dbReference>
<keyword evidence="2" id="KW-1185">Reference proteome</keyword>
<organism evidence="1 2">
    <name type="scientific">Araneus ventricosus</name>
    <name type="common">Orbweaver spider</name>
    <name type="synonym">Epeira ventricosa</name>
    <dbReference type="NCBI Taxonomy" id="182803"/>
    <lineage>
        <taxon>Eukaryota</taxon>
        <taxon>Metazoa</taxon>
        <taxon>Ecdysozoa</taxon>
        <taxon>Arthropoda</taxon>
        <taxon>Chelicerata</taxon>
        <taxon>Arachnida</taxon>
        <taxon>Araneae</taxon>
        <taxon>Araneomorphae</taxon>
        <taxon>Entelegynae</taxon>
        <taxon>Araneoidea</taxon>
        <taxon>Araneidae</taxon>
        <taxon>Araneus</taxon>
    </lineage>
</organism>
<evidence type="ECO:0000313" key="1">
    <source>
        <dbReference type="EMBL" id="GBL91714.1"/>
    </source>
</evidence>
<gene>
    <name evidence="1" type="ORF">AVEN_71358_1</name>
</gene>
<accession>A0A4Y2BKM4</accession>
<protein>
    <submittedName>
        <fullName evidence="1">Uncharacterized protein</fullName>
    </submittedName>
</protein>
<dbReference type="AlphaFoldDB" id="A0A4Y2BKM4"/>
<reference evidence="1 2" key="1">
    <citation type="journal article" date="2019" name="Sci. Rep.">
        <title>Orb-weaving spider Araneus ventricosus genome elucidates the spidroin gene catalogue.</title>
        <authorList>
            <person name="Kono N."/>
            <person name="Nakamura H."/>
            <person name="Ohtoshi R."/>
            <person name="Moran D.A.P."/>
            <person name="Shinohara A."/>
            <person name="Yoshida Y."/>
            <person name="Fujiwara M."/>
            <person name="Mori M."/>
            <person name="Tomita M."/>
            <person name="Arakawa K."/>
        </authorList>
    </citation>
    <scope>NUCLEOTIDE SEQUENCE [LARGE SCALE GENOMIC DNA]</scope>
</reference>
<evidence type="ECO:0000313" key="2">
    <source>
        <dbReference type="Proteomes" id="UP000499080"/>
    </source>
</evidence>